<reference evidence="3" key="1">
    <citation type="submission" date="2025-08" db="UniProtKB">
        <authorList>
            <consortium name="Ensembl"/>
        </authorList>
    </citation>
    <scope>IDENTIFICATION</scope>
</reference>
<evidence type="ECO:0000313" key="4">
    <source>
        <dbReference type="Proteomes" id="UP000694521"/>
    </source>
</evidence>
<dbReference type="Pfam" id="PF06522">
    <property type="entry name" value="B12D"/>
    <property type="match status" value="1"/>
</dbReference>
<accession>A0A8B9DKI1</accession>
<dbReference type="Ensembl" id="ENSACDT00005009423.1">
    <property type="protein sequence ID" value="ENSACDP00005007814.1"/>
    <property type="gene ID" value="ENSACDG00005005734.1"/>
</dbReference>
<evidence type="ECO:0000256" key="2">
    <source>
        <dbReference type="SAM" id="Phobius"/>
    </source>
</evidence>
<feature type="region of interest" description="Disordered" evidence="1">
    <location>
        <begin position="75"/>
        <end position="96"/>
    </location>
</feature>
<dbReference type="Proteomes" id="UP000694521">
    <property type="component" value="Unplaced"/>
</dbReference>
<organism evidence="3 4">
    <name type="scientific">Anser cygnoides</name>
    <name type="common">Swan goose</name>
    <dbReference type="NCBI Taxonomy" id="8845"/>
    <lineage>
        <taxon>Eukaryota</taxon>
        <taxon>Metazoa</taxon>
        <taxon>Chordata</taxon>
        <taxon>Craniata</taxon>
        <taxon>Vertebrata</taxon>
        <taxon>Euteleostomi</taxon>
        <taxon>Archelosauria</taxon>
        <taxon>Archosauria</taxon>
        <taxon>Dinosauria</taxon>
        <taxon>Saurischia</taxon>
        <taxon>Theropoda</taxon>
        <taxon>Coelurosauria</taxon>
        <taxon>Aves</taxon>
        <taxon>Neognathae</taxon>
        <taxon>Galloanserae</taxon>
        <taxon>Anseriformes</taxon>
        <taxon>Anatidae</taxon>
        <taxon>Anserinae</taxon>
        <taxon>Anser</taxon>
    </lineage>
</organism>
<evidence type="ECO:0000313" key="3">
    <source>
        <dbReference type="Ensembl" id="ENSACDP00005007814.1"/>
    </source>
</evidence>
<name>A0A8B9DKI1_ANSCY</name>
<dbReference type="PANTHER" id="PTHR14256">
    <property type="entry name" value="NADH-UBIQUINONE OXIDOREDUCTASE MLRQ SUBUNIT"/>
    <property type="match status" value="1"/>
</dbReference>
<feature type="transmembrane region" description="Helical" evidence="2">
    <location>
        <begin position="12"/>
        <end position="32"/>
    </location>
</feature>
<keyword evidence="2" id="KW-0472">Membrane</keyword>
<dbReference type="InterPro" id="IPR010530">
    <property type="entry name" value="B12D"/>
</dbReference>
<dbReference type="PANTHER" id="PTHR14256:SF5">
    <property type="entry name" value="NADH DEHYDROGENASE [UBIQUINONE] 1 ALPHA SUBCOMPLEX SUBUNIT 4-LIKE 2"/>
    <property type="match status" value="1"/>
</dbReference>
<sequence>PALPLMGTLVPLIGFISVGLGSAVLYLLRLALYSPDVSWDRKNNPEPWNKLGPTDQYKVTNLPYGKLQDFLGQKGGGWSQDWSRPTPHGGWLVSRP</sequence>
<protein>
    <recommendedName>
        <fullName evidence="5">NUA4L dehydrogenase</fullName>
    </recommendedName>
</protein>
<evidence type="ECO:0000256" key="1">
    <source>
        <dbReference type="SAM" id="MobiDB-lite"/>
    </source>
</evidence>
<keyword evidence="2" id="KW-0812">Transmembrane</keyword>
<keyword evidence="2" id="KW-1133">Transmembrane helix</keyword>
<proteinExistence type="predicted"/>
<dbReference type="AlphaFoldDB" id="A0A8B9DKI1"/>
<keyword evidence="4" id="KW-1185">Reference proteome</keyword>
<evidence type="ECO:0008006" key="5">
    <source>
        <dbReference type="Google" id="ProtNLM"/>
    </source>
</evidence>
<reference evidence="3" key="2">
    <citation type="submission" date="2025-09" db="UniProtKB">
        <authorList>
            <consortium name="Ensembl"/>
        </authorList>
    </citation>
    <scope>IDENTIFICATION</scope>
</reference>